<comment type="caution">
    <text evidence="11">The sequence shown here is derived from an EMBL/GenBank/DDBJ whole genome shotgun (WGS) entry which is preliminary data.</text>
</comment>
<dbReference type="InterPro" id="IPR006094">
    <property type="entry name" value="Oxid_FAD_bind_N"/>
</dbReference>
<dbReference type="InterPro" id="IPR017900">
    <property type="entry name" value="4Fe4S_Fe_S_CS"/>
</dbReference>
<keyword evidence="12" id="KW-1185">Reference proteome</keyword>
<proteinExistence type="predicted"/>
<dbReference type="OrthoDB" id="9811557at2"/>
<dbReference type="PROSITE" id="PS51387">
    <property type="entry name" value="FAD_PCMH"/>
    <property type="match status" value="1"/>
</dbReference>
<keyword evidence="4" id="KW-0274">FAD</keyword>
<evidence type="ECO:0000256" key="8">
    <source>
        <dbReference type="SAM" id="MobiDB-lite"/>
    </source>
</evidence>
<keyword evidence="3" id="KW-0479">Metal-binding</keyword>
<dbReference type="InterPro" id="IPR016171">
    <property type="entry name" value="Vanillyl_alc_oxidase_C-sub2"/>
</dbReference>
<dbReference type="SUPFAM" id="SSF46548">
    <property type="entry name" value="alpha-helical ferredoxin"/>
    <property type="match status" value="1"/>
</dbReference>
<dbReference type="Pfam" id="PF01565">
    <property type="entry name" value="FAD_binding_4"/>
    <property type="match status" value="1"/>
</dbReference>
<accession>A0A397QBI2</accession>
<evidence type="ECO:0000256" key="3">
    <source>
        <dbReference type="ARBA" id="ARBA00022723"/>
    </source>
</evidence>
<dbReference type="SUPFAM" id="SSF56176">
    <property type="entry name" value="FAD-binding/transporter-associated domain-like"/>
    <property type="match status" value="1"/>
</dbReference>
<keyword evidence="7" id="KW-0411">Iron-sulfur</keyword>
<dbReference type="Gene3D" id="1.10.45.10">
    <property type="entry name" value="Vanillyl-alcohol Oxidase, Chain A, domain 4"/>
    <property type="match status" value="1"/>
</dbReference>
<evidence type="ECO:0000256" key="5">
    <source>
        <dbReference type="ARBA" id="ARBA00023002"/>
    </source>
</evidence>
<dbReference type="Gene3D" id="3.30.70.2740">
    <property type="match status" value="1"/>
</dbReference>
<dbReference type="GO" id="GO:0008720">
    <property type="term" value="F:D-lactate dehydrogenase (NAD+) activity"/>
    <property type="evidence" value="ECO:0007669"/>
    <property type="project" value="TreeGrafter"/>
</dbReference>
<dbReference type="GO" id="GO:0071949">
    <property type="term" value="F:FAD binding"/>
    <property type="evidence" value="ECO:0007669"/>
    <property type="project" value="InterPro"/>
</dbReference>
<evidence type="ECO:0000313" key="12">
    <source>
        <dbReference type="Proteomes" id="UP000266273"/>
    </source>
</evidence>
<keyword evidence="6" id="KW-0408">Iron</keyword>
<dbReference type="PANTHER" id="PTHR11748:SF119">
    <property type="entry name" value="D-2-HYDROXYGLUTARATE DEHYDROGENASE"/>
    <property type="match status" value="1"/>
</dbReference>
<dbReference type="Pfam" id="PF13183">
    <property type="entry name" value="Fer4_8"/>
    <property type="match status" value="1"/>
</dbReference>
<dbReference type="InterPro" id="IPR016169">
    <property type="entry name" value="FAD-bd_PCMH_sub2"/>
</dbReference>
<sequence>MPPLLNDAARGRLADRLRSEIEGEVLFDRFDRGRYATDASIYQVFPLGVVAPRTEHDLLAIAGIAAEEGVALTARGGGTATAGQTVGEGLLIDCSKYLNKLLFHDLGAMTCAVQPGITLEALNRQLAPEGVWFPVDIASGGRATLGGMTATGARGPRALRYGGMRENVSAIDAILADGAEAVFGELPEDFPDPEAPGAFDDGVLTLLEMGEQHEEMIRRVFPDLPQRAAGYNLDALLPDRQPHNMAELLVGSEGTLALSKRIELKLAPLPKNRALGVCHFPDLRAGLEAVPYLVKLQPTAIELMDQSLLELANGNTRLSPILRRFIRGEPGAILLVEFMGDVRMENIRKLKELDELMAELGHRHAVVEAVGAEVQSAIWHVRDQALNLLMAGSGAGQPVSFIDDCAVPLDHLADYAEDVTTMLARYGIETSLYGHAGAGCLHMRPGLNLKRAGDVKTMRRLAEETFALVRRYGGTHAASYGDGLARSEFHATMFGRKASRVFREVKALFDPDGRLNPGKITGAPRMDDRMLFRYSPDYRVPPIETALEWPGGFQPAVEACDGNGACRKLSEGAMCPSYRVTRNERDSPRGRANTLRLAISGQLGPDGFTAPEMLETMKLCVSCKACKSECPASVDIAKMKTEVLNAAHKRHGLPLREQLTAYLPRYAPYARRFWWALNARDFVPSLAMLSDMALGFSAHRRLPQWSARPFLTNEPAGPEDGQEVALFADTFNTWFEPGNLRAAVEVLTAAGRRVHILRAGDKRPLCCGRTFLASGLVDEARAEARRTVQTAARFVERGVPVIGLEPACLLTFRDEYRDLGLGDPGKRLSGSSWLLEEYIAREMAAGRWALSASPIEAKALIHGHCHQKALGGMDAMHTALSQVPGLESAAIDSGCCGMAGAFGYLSENLDASIDMAELALFPAIRQSERDALLIANGFSCRHQIADGLGRSVHHLAIILNLARSAGGPEAKPQTPARRGPLRRNRMLDYFRADSPNNPAPDANGQKGE</sequence>
<dbReference type="EMBL" id="QXDF01000001">
    <property type="protein sequence ID" value="RIA56847.1"/>
    <property type="molecule type" value="Genomic_DNA"/>
</dbReference>
<evidence type="ECO:0000259" key="9">
    <source>
        <dbReference type="PROSITE" id="PS51379"/>
    </source>
</evidence>
<dbReference type="InterPro" id="IPR004113">
    <property type="entry name" value="FAD-bd_oxidored_4_C"/>
</dbReference>
<dbReference type="Gene3D" id="3.30.465.10">
    <property type="match status" value="1"/>
</dbReference>
<dbReference type="InterPro" id="IPR016164">
    <property type="entry name" value="FAD-linked_Oxase-like_C"/>
</dbReference>
<evidence type="ECO:0000313" key="11">
    <source>
        <dbReference type="EMBL" id="RIA56847.1"/>
    </source>
</evidence>
<dbReference type="InterPro" id="IPR036318">
    <property type="entry name" value="FAD-bd_PCMH-like_sf"/>
</dbReference>
<keyword evidence="5" id="KW-0560">Oxidoreductase</keyword>
<dbReference type="InterPro" id="IPR017896">
    <property type="entry name" value="4Fe4S_Fe-S-bd"/>
</dbReference>
<reference evidence="11 12" key="1">
    <citation type="submission" date="2018-08" db="EMBL/GenBank/DDBJ databases">
        <title>Genomic Encyclopedia of Archaeal and Bacterial Type Strains, Phase II (KMG-II): from individual species to whole genera.</title>
        <authorList>
            <person name="Goeker M."/>
        </authorList>
    </citation>
    <scope>NUCLEOTIDE SEQUENCE [LARGE SCALE GENOMIC DNA]</scope>
    <source>
        <strain evidence="11 12">DSM 5002</strain>
    </source>
</reference>
<evidence type="ECO:0000256" key="7">
    <source>
        <dbReference type="ARBA" id="ARBA00023014"/>
    </source>
</evidence>
<dbReference type="PROSITE" id="PS51379">
    <property type="entry name" value="4FE4S_FER_2"/>
    <property type="match status" value="1"/>
</dbReference>
<dbReference type="PROSITE" id="PS00198">
    <property type="entry name" value="4FE4S_FER_1"/>
    <property type="match status" value="1"/>
</dbReference>
<dbReference type="InterPro" id="IPR016166">
    <property type="entry name" value="FAD-bd_PCMH"/>
</dbReference>
<protein>
    <submittedName>
        <fullName evidence="11">FAD/FMN-containing dehydrogenase</fullName>
    </submittedName>
</protein>
<dbReference type="Proteomes" id="UP000266273">
    <property type="component" value="Unassembled WGS sequence"/>
</dbReference>
<evidence type="ECO:0000256" key="6">
    <source>
        <dbReference type="ARBA" id="ARBA00023004"/>
    </source>
</evidence>
<feature type="domain" description="4Fe-4S ferredoxin-type" evidence="9">
    <location>
        <begin position="609"/>
        <end position="642"/>
    </location>
</feature>
<evidence type="ECO:0000256" key="4">
    <source>
        <dbReference type="ARBA" id="ARBA00022827"/>
    </source>
</evidence>
<dbReference type="SUPFAM" id="SSF55103">
    <property type="entry name" value="FAD-linked oxidases, C-terminal domain"/>
    <property type="match status" value="1"/>
</dbReference>
<dbReference type="GO" id="GO:0046872">
    <property type="term" value="F:metal ion binding"/>
    <property type="evidence" value="ECO:0007669"/>
    <property type="project" value="UniProtKB-KW"/>
</dbReference>
<evidence type="ECO:0000259" key="10">
    <source>
        <dbReference type="PROSITE" id="PS51387"/>
    </source>
</evidence>
<dbReference type="GO" id="GO:0051536">
    <property type="term" value="F:iron-sulfur cluster binding"/>
    <property type="evidence" value="ECO:0007669"/>
    <property type="project" value="UniProtKB-KW"/>
</dbReference>
<comment type="cofactor">
    <cofactor evidence="1">
        <name>FAD</name>
        <dbReference type="ChEBI" id="CHEBI:57692"/>
    </cofactor>
</comment>
<dbReference type="RefSeq" id="WP_119061603.1">
    <property type="nucleotide sequence ID" value="NZ_QXDF01000001.1"/>
</dbReference>
<gene>
    <name evidence="11" type="ORF">BXY53_1960</name>
</gene>
<feature type="region of interest" description="Disordered" evidence="8">
    <location>
        <begin position="966"/>
        <end position="1008"/>
    </location>
</feature>
<dbReference type="AlphaFoldDB" id="A0A397QBI2"/>
<organism evidence="11 12">
    <name type="scientific">Dichotomicrobium thermohalophilum</name>
    <dbReference type="NCBI Taxonomy" id="933063"/>
    <lineage>
        <taxon>Bacteria</taxon>
        <taxon>Pseudomonadati</taxon>
        <taxon>Pseudomonadota</taxon>
        <taxon>Alphaproteobacteria</taxon>
        <taxon>Hyphomicrobiales</taxon>
        <taxon>Hyphomicrobiaceae</taxon>
        <taxon>Dichotomicrobium</taxon>
    </lineage>
</organism>
<dbReference type="PANTHER" id="PTHR11748">
    <property type="entry name" value="D-LACTATE DEHYDROGENASE"/>
    <property type="match status" value="1"/>
</dbReference>
<feature type="domain" description="FAD-binding PCMH-type" evidence="10">
    <location>
        <begin position="42"/>
        <end position="269"/>
    </location>
</feature>
<evidence type="ECO:0000256" key="2">
    <source>
        <dbReference type="ARBA" id="ARBA00022630"/>
    </source>
</evidence>
<dbReference type="GO" id="GO:0004458">
    <property type="term" value="F:D-lactate dehydrogenase (cytochrome) activity"/>
    <property type="evidence" value="ECO:0007669"/>
    <property type="project" value="TreeGrafter"/>
</dbReference>
<keyword evidence="2" id="KW-0285">Flavoprotein</keyword>
<dbReference type="Pfam" id="PF02913">
    <property type="entry name" value="FAD-oxidase_C"/>
    <property type="match status" value="1"/>
</dbReference>
<evidence type="ECO:0000256" key="1">
    <source>
        <dbReference type="ARBA" id="ARBA00001974"/>
    </source>
</evidence>
<dbReference type="GO" id="GO:1903457">
    <property type="term" value="P:lactate catabolic process"/>
    <property type="evidence" value="ECO:0007669"/>
    <property type="project" value="TreeGrafter"/>
</dbReference>
<name>A0A397QBI2_9HYPH</name>